<dbReference type="InterPro" id="IPR035427">
    <property type="entry name" value="Tim10-like_dom_sf"/>
</dbReference>
<evidence type="ECO:0000313" key="13">
    <source>
        <dbReference type="EMBL" id="KAK5782282.1"/>
    </source>
</evidence>
<name>A0AAN8A885_9SACH</name>
<keyword evidence="10 11" id="KW-1015">Disulfide bond</keyword>
<dbReference type="GO" id="GO:0046872">
    <property type="term" value="F:metal ion binding"/>
    <property type="evidence" value="ECO:0007669"/>
    <property type="project" value="UniProtKB-KW"/>
</dbReference>
<evidence type="ECO:0000256" key="11">
    <source>
        <dbReference type="RuleBase" id="RU367043"/>
    </source>
</evidence>
<sequence length="126" mass="14214">MSLFLSSYNNLTQGTIDEEKINLAEIQFDAMCKTFNNILKSCLEKCVSHDQYSEGDLSKGEMCCIDRCVKKIHYSNRLIGGFLQTKGVTPESILPQISADVPNNIRIPDSLPKTFDYQESTTNHCQ</sequence>
<dbReference type="GO" id="GO:0045039">
    <property type="term" value="P:protein insertion into mitochondrial inner membrane"/>
    <property type="evidence" value="ECO:0007669"/>
    <property type="project" value="TreeGrafter"/>
</dbReference>
<organism evidence="13 14">
    <name type="scientific">Arxiozyma heterogenica</name>
    <dbReference type="NCBI Taxonomy" id="278026"/>
    <lineage>
        <taxon>Eukaryota</taxon>
        <taxon>Fungi</taxon>
        <taxon>Dikarya</taxon>
        <taxon>Ascomycota</taxon>
        <taxon>Saccharomycotina</taxon>
        <taxon>Saccharomycetes</taxon>
        <taxon>Saccharomycetales</taxon>
        <taxon>Saccharomycetaceae</taxon>
        <taxon>Arxiozyma</taxon>
    </lineage>
</organism>
<evidence type="ECO:0000313" key="14">
    <source>
        <dbReference type="Proteomes" id="UP001306508"/>
    </source>
</evidence>
<evidence type="ECO:0000256" key="3">
    <source>
        <dbReference type="ARBA" id="ARBA00022723"/>
    </source>
</evidence>
<keyword evidence="11" id="KW-0143">Chaperone</keyword>
<keyword evidence="7 11" id="KW-0811">Translocation</keyword>
<evidence type="ECO:0000256" key="1">
    <source>
        <dbReference type="ARBA" id="ARBA00006720"/>
    </source>
</evidence>
<evidence type="ECO:0000256" key="8">
    <source>
        <dbReference type="ARBA" id="ARBA00023128"/>
    </source>
</evidence>
<comment type="domain">
    <text evidence="11">The twin CX3C motif contains 4 conserved Cys residues that form 2 disulfide bonds in the mitochondrial intermembrane space.</text>
</comment>
<dbReference type="Proteomes" id="UP001306508">
    <property type="component" value="Unassembled WGS sequence"/>
</dbReference>
<evidence type="ECO:0000259" key="12">
    <source>
        <dbReference type="Pfam" id="PF02953"/>
    </source>
</evidence>
<evidence type="ECO:0000256" key="9">
    <source>
        <dbReference type="ARBA" id="ARBA00023136"/>
    </source>
</evidence>
<keyword evidence="8 11" id="KW-0496">Mitochondrion</keyword>
<keyword evidence="5" id="KW-0862">Zinc</keyword>
<evidence type="ECO:0000256" key="5">
    <source>
        <dbReference type="ARBA" id="ARBA00022833"/>
    </source>
</evidence>
<evidence type="ECO:0000256" key="6">
    <source>
        <dbReference type="ARBA" id="ARBA00022927"/>
    </source>
</evidence>
<comment type="subcellular location">
    <subcellularLocation>
        <location evidence="11">Mitochondrion inner membrane</location>
        <topology evidence="11">Peripheral membrane protein</topology>
        <orientation evidence="11">Intermembrane side</orientation>
    </subcellularLocation>
</comment>
<dbReference type="Pfam" id="PF02953">
    <property type="entry name" value="zf-Tim10_DDP"/>
    <property type="match status" value="1"/>
</dbReference>
<dbReference type="GO" id="GO:0005743">
    <property type="term" value="C:mitochondrial inner membrane"/>
    <property type="evidence" value="ECO:0007669"/>
    <property type="project" value="UniProtKB-SubCell"/>
</dbReference>
<keyword evidence="3" id="KW-0479">Metal-binding</keyword>
<accession>A0AAN8A885</accession>
<feature type="domain" description="Tim10-like" evidence="12">
    <location>
        <begin position="23"/>
        <end position="81"/>
    </location>
</feature>
<gene>
    <name evidence="13" type="ORF">RI543_000212</name>
</gene>
<keyword evidence="4 11" id="KW-0999">Mitochondrion inner membrane</keyword>
<protein>
    <recommendedName>
        <fullName evidence="11">Mitochondrial import inner membrane translocase subunit</fullName>
    </recommendedName>
</protein>
<evidence type="ECO:0000256" key="4">
    <source>
        <dbReference type="ARBA" id="ARBA00022792"/>
    </source>
</evidence>
<dbReference type="AlphaFoldDB" id="A0AAN8A885"/>
<comment type="caution">
    <text evidence="13">The sequence shown here is derived from an EMBL/GenBank/DDBJ whole genome shotgun (WGS) entry which is preliminary data.</text>
</comment>
<keyword evidence="6 11" id="KW-0653">Protein transport</keyword>
<keyword evidence="2 11" id="KW-0813">Transport</keyword>
<evidence type="ECO:0000256" key="2">
    <source>
        <dbReference type="ARBA" id="ARBA00022448"/>
    </source>
</evidence>
<dbReference type="PANTHER" id="PTHR11038:SF18">
    <property type="entry name" value="MITOCHONDRIAL IMPORT INNER MEMBRANE TRANSLOCASE SUBUNIT TIM12"/>
    <property type="match status" value="1"/>
</dbReference>
<comment type="function">
    <text evidence="11">Mitochondrial intermembrane chaperone that participates in the import and insertion of some multi-pass transmembrane proteins into the mitochondrial inner membrane. Also required for the transfer of beta-barrel precursors from the TOM complex to the sorting and assembly machinery (SAM complex) of the outer membrane. Acts as a chaperone-like protein that protects the hydrophobic precursors from aggregation and guide them through the mitochondrial intermembrane space.</text>
</comment>
<evidence type="ECO:0000256" key="10">
    <source>
        <dbReference type="ARBA" id="ARBA00023157"/>
    </source>
</evidence>
<dbReference type="FunFam" id="1.10.287.810:FF:000011">
    <property type="entry name" value="Mitochondrial regulator of splicing 5"/>
    <property type="match status" value="1"/>
</dbReference>
<dbReference type="SUPFAM" id="SSF144122">
    <property type="entry name" value="Tim10-like"/>
    <property type="match status" value="1"/>
</dbReference>
<proteinExistence type="inferred from homology"/>
<dbReference type="EMBL" id="JAWIZZ010000006">
    <property type="protein sequence ID" value="KAK5782282.1"/>
    <property type="molecule type" value="Genomic_DNA"/>
</dbReference>
<dbReference type="GO" id="GO:0015031">
    <property type="term" value="P:protein transport"/>
    <property type="evidence" value="ECO:0007669"/>
    <property type="project" value="UniProtKB-KW"/>
</dbReference>
<dbReference type="PANTHER" id="PTHR11038">
    <property type="entry name" value="MITOCHONDRIAL IMPORT INNER MEMBRANE TRANSLOCASE SUBUNIT TIM10"/>
    <property type="match status" value="1"/>
</dbReference>
<comment type="similarity">
    <text evidence="1 11">Belongs to the small Tim family.</text>
</comment>
<evidence type="ECO:0000256" key="7">
    <source>
        <dbReference type="ARBA" id="ARBA00023010"/>
    </source>
</evidence>
<keyword evidence="9" id="KW-0472">Membrane</keyword>
<dbReference type="InterPro" id="IPR004217">
    <property type="entry name" value="Tim10-like"/>
</dbReference>
<comment type="subunit">
    <text evidence="11">Heterohexamer.</text>
</comment>
<dbReference type="Gene3D" id="1.10.287.810">
    <property type="entry name" value="Mitochondrial import inner membrane translocase subunit tim13 like domains"/>
    <property type="match status" value="1"/>
</dbReference>
<keyword evidence="14" id="KW-1185">Reference proteome</keyword>
<reference evidence="14" key="1">
    <citation type="submission" date="2023-07" db="EMBL/GenBank/DDBJ databases">
        <title>A draft genome of Kazachstania heterogenica Y-27499.</title>
        <authorList>
            <person name="Donic C."/>
            <person name="Kralova J.S."/>
            <person name="Fidel L."/>
            <person name="Ben-Dor S."/>
            <person name="Jung S."/>
        </authorList>
    </citation>
    <scope>NUCLEOTIDE SEQUENCE [LARGE SCALE GENOMIC DNA]</scope>
    <source>
        <strain evidence="14">Y27499</strain>
    </source>
</reference>